<name>A0A1I7WEI3_HETBA</name>
<organism evidence="1 2">
    <name type="scientific">Heterorhabditis bacteriophora</name>
    <name type="common">Entomopathogenic nematode worm</name>
    <dbReference type="NCBI Taxonomy" id="37862"/>
    <lineage>
        <taxon>Eukaryota</taxon>
        <taxon>Metazoa</taxon>
        <taxon>Ecdysozoa</taxon>
        <taxon>Nematoda</taxon>
        <taxon>Chromadorea</taxon>
        <taxon>Rhabditida</taxon>
        <taxon>Rhabditina</taxon>
        <taxon>Rhabditomorpha</taxon>
        <taxon>Strongyloidea</taxon>
        <taxon>Heterorhabditidae</taxon>
        <taxon>Heterorhabditis</taxon>
    </lineage>
</organism>
<keyword evidence="1" id="KW-1185">Reference proteome</keyword>
<dbReference type="WBParaSite" id="Hba_03372">
    <property type="protein sequence ID" value="Hba_03372"/>
    <property type="gene ID" value="Hba_03372"/>
</dbReference>
<reference evidence="2" key="1">
    <citation type="submission" date="2016-11" db="UniProtKB">
        <authorList>
            <consortium name="WormBaseParasite"/>
        </authorList>
    </citation>
    <scope>IDENTIFICATION</scope>
</reference>
<protein>
    <submittedName>
        <fullName evidence="2">HTH_48 domain-containing protein</fullName>
    </submittedName>
</protein>
<dbReference type="AlphaFoldDB" id="A0A1I7WEI3"/>
<dbReference type="Proteomes" id="UP000095283">
    <property type="component" value="Unplaced"/>
</dbReference>
<accession>A0A1I7WEI3</accession>
<sequence length="31" mass="3888">MLKIKKVLCNYKQFTRICRHLFVNVSSRWFK</sequence>
<evidence type="ECO:0000313" key="1">
    <source>
        <dbReference type="Proteomes" id="UP000095283"/>
    </source>
</evidence>
<proteinExistence type="predicted"/>
<evidence type="ECO:0000313" key="2">
    <source>
        <dbReference type="WBParaSite" id="Hba_03372"/>
    </source>
</evidence>